<evidence type="ECO:0000313" key="6">
    <source>
        <dbReference type="EMBL" id="KAK1117236.1"/>
    </source>
</evidence>
<dbReference type="GO" id="GO:1990133">
    <property type="term" value="C:molybdopterin adenylyltransferase complex"/>
    <property type="evidence" value="ECO:0007669"/>
    <property type="project" value="TreeGrafter"/>
</dbReference>
<dbReference type="Gene3D" id="3.10.20.30">
    <property type="match status" value="1"/>
</dbReference>
<comment type="pathway">
    <text evidence="5">Cofactor biosynthesis; molybdopterin biosynthesis.</text>
</comment>
<comment type="subunit">
    <text evidence="5">Heterotetramer; composed of 2 small (MOCS2A) and 2 large (MOCS2B) subunits.</text>
</comment>
<comment type="PTM">
    <text evidence="5">C-terminal thiocarboxylation occurs in 2 steps, it is first acyl-adenylated (-COAMP) via the hesA/moeB/thiF part of MOCS3, then thiocarboxylated (-COSH) via the rhodanese domain of MOCS3.</text>
</comment>
<dbReference type="PANTHER" id="PTHR33359">
    <property type="entry name" value="MOLYBDOPTERIN SYNTHASE SULFUR CARRIER SUBUNIT"/>
    <property type="match status" value="1"/>
</dbReference>
<comment type="similarity">
    <text evidence="5">Belongs to the MoaD family. MOCS2A subfamily.</text>
</comment>
<dbReference type="GO" id="GO:1990140">
    <property type="term" value="C:molybdopterin synthase complex"/>
    <property type="evidence" value="ECO:0007669"/>
    <property type="project" value="UniProtKB-UniRule"/>
</dbReference>
<dbReference type="PANTHER" id="PTHR33359:SF1">
    <property type="entry name" value="MOLYBDOPTERIN SYNTHASE SULFUR CARRIER SUBUNIT"/>
    <property type="match status" value="1"/>
</dbReference>
<gene>
    <name evidence="5" type="primary">Mocs2</name>
    <name evidence="6" type="ORF">K0M31_016792</name>
</gene>
<dbReference type="InterPro" id="IPR044672">
    <property type="entry name" value="MOCS2A"/>
</dbReference>
<evidence type="ECO:0000313" key="7">
    <source>
        <dbReference type="Proteomes" id="UP001177670"/>
    </source>
</evidence>
<dbReference type="EMBL" id="JAHYIQ010000053">
    <property type="protein sequence ID" value="KAK1117236.1"/>
    <property type="molecule type" value="Genomic_DNA"/>
</dbReference>
<protein>
    <recommendedName>
        <fullName evidence="5">Molybdopterin synthase sulfur carrier subunit</fullName>
    </recommendedName>
    <alternativeName>
        <fullName evidence="5">Molybdenum cofactor synthesis protein 2 small subunit</fullName>
    </alternativeName>
    <alternativeName>
        <fullName evidence="5">Molybdenum cofactor synthesis protein 2A</fullName>
        <shortName evidence="5">MOCS2A</shortName>
    </alternativeName>
    <alternativeName>
        <fullName evidence="5">Sulfur carrier protein MOCS2A</fullName>
    </alternativeName>
</protein>
<dbReference type="GO" id="GO:0000166">
    <property type="term" value="F:nucleotide binding"/>
    <property type="evidence" value="ECO:0007669"/>
    <property type="project" value="UniProtKB-KW"/>
</dbReference>
<name>A0AA40FDZ6_9HYME</name>
<evidence type="ECO:0000256" key="2">
    <source>
        <dbReference type="ARBA" id="ARBA00022553"/>
    </source>
</evidence>
<evidence type="ECO:0000256" key="4">
    <source>
        <dbReference type="ARBA" id="ARBA00023150"/>
    </source>
</evidence>
<keyword evidence="4 5" id="KW-0501">Molybdenum cofactor biosynthesis</keyword>
<accession>A0AA40FDZ6</accession>
<evidence type="ECO:0000256" key="5">
    <source>
        <dbReference type="HAMAP-Rule" id="MF_03051"/>
    </source>
</evidence>
<sequence>MDDSVTEVQVKVLFFAKARELTGRKECYITVPQKLSYTDLLVKVINQFNLESIRDILILAVNEEFVPLNRILIFSEKDEIAVIPPLSGGLSHFKYESVTQQLRNI</sequence>
<keyword evidence="7" id="KW-1185">Reference proteome</keyword>
<dbReference type="GO" id="GO:0030366">
    <property type="term" value="F:molybdopterin synthase activity"/>
    <property type="evidence" value="ECO:0007669"/>
    <property type="project" value="UniProtKB-UniRule"/>
</dbReference>
<dbReference type="InterPro" id="IPR012675">
    <property type="entry name" value="Beta-grasp_dom_sf"/>
</dbReference>
<dbReference type="SUPFAM" id="SSF54285">
    <property type="entry name" value="MoaD/ThiS"/>
    <property type="match status" value="1"/>
</dbReference>
<dbReference type="Proteomes" id="UP001177670">
    <property type="component" value="Unassembled WGS sequence"/>
</dbReference>
<feature type="modified residue" description="1-thioglycine; alternate" evidence="5">
    <location>
        <position position="89"/>
    </location>
</feature>
<evidence type="ECO:0000256" key="1">
    <source>
        <dbReference type="ARBA" id="ARBA00022490"/>
    </source>
</evidence>
<comment type="function">
    <text evidence="5">Acts as a sulfur carrier required for molybdopterin biosynthesis. Component of the molybdopterin synthase complex that catalyzes the conversion of precursor Z into molybdopterin by mediating the incorporation of 2 sulfur atoms into precursor Z to generate a dithiolene group. In the complex, serves as sulfur donor by being thiocarboxylated (-COSH) at its C-terminus by MOCS3. After interaction with MOCS2B, the sulfur is then transferred to precursor Z to form molybdopterin.</text>
</comment>
<keyword evidence="1 5" id="KW-0963">Cytoplasm</keyword>
<organism evidence="6 7">
    <name type="scientific">Melipona bicolor</name>
    <dbReference type="NCBI Taxonomy" id="60889"/>
    <lineage>
        <taxon>Eukaryota</taxon>
        <taxon>Metazoa</taxon>
        <taxon>Ecdysozoa</taxon>
        <taxon>Arthropoda</taxon>
        <taxon>Hexapoda</taxon>
        <taxon>Insecta</taxon>
        <taxon>Pterygota</taxon>
        <taxon>Neoptera</taxon>
        <taxon>Endopterygota</taxon>
        <taxon>Hymenoptera</taxon>
        <taxon>Apocrita</taxon>
        <taxon>Aculeata</taxon>
        <taxon>Apoidea</taxon>
        <taxon>Anthophila</taxon>
        <taxon>Apidae</taxon>
        <taxon>Melipona</taxon>
    </lineage>
</organism>
<feature type="modified residue" description="Glycyl adenylate; alternate" evidence="5">
    <location>
        <position position="89"/>
    </location>
</feature>
<dbReference type="HAMAP" id="MF_03051">
    <property type="entry name" value="MOCS2A"/>
    <property type="match status" value="1"/>
</dbReference>
<dbReference type="AlphaFoldDB" id="A0AA40FDZ6"/>
<keyword evidence="2 5" id="KW-0597">Phosphoprotein</keyword>
<keyword evidence="3 5" id="KW-0547">Nucleotide-binding</keyword>
<comment type="subcellular location">
    <subcellularLocation>
        <location evidence="5">Cytoplasm</location>
    </subcellularLocation>
</comment>
<evidence type="ECO:0000256" key="3">
    <source>
        <dbReference type="ARBA" id="ARBA00022741"/>
    </source>
</evidence>
<dbReference type="InterPro" id="IPR016155">
    <property type="entry name" value="Mopterin_synth/thiamin_S_b"/>
</dbReference>
<dbReference type="InterPro" id="IPR028887">
    <property type="entry name" value="MOCS2A_euk"/>
</dbReference>
<dbReference type="CDD" id="cd00754">
    <property type="entry name" value="Ubl_MoaD"/>
    <property type="match status" value="1"/>
</dbReference>
<proteinExistence type="inferred from homology"/>
<dbReference type="GO" id="GO:0006777">
    <property type="term" value="P:Mo-molybdopterin cofactor biosynthetic process"/>
    <property type="evidence" value="ECO:0007669"/>
    <property type="project" value="UniProtKB-UniRule"/>
</dbReference>
<comment type="caution">
    <text evidence="6">The sequence shown here is derived from an EMBL/GenBank/DDBJ whole genome shotgun (WGS) entry which is preliminary data.</text>
</comment>
<reference evidence="6" key="1">
    <citation type="submission" date="2021-10" db="EMBL/GenBank/DDBJ databases">
        <title>Melipona bicolor Genome sequencing and assembly.</title>
        <authorList>
            <person name="Araujo N.S."/>
            <person name="Arias M.C."/>
        </authorList>
    </citation>
    <scope>NUCLEOTIDE SEQUENCE</scope>
    <source>
        <strain evidence="6">USP_2M_L1-L4_2017</strain>
        <tissue evidence="6">Whole body</tissue>
    </source>
</reference>
<dbReference type="InterPro" id="IPR003749">
    <property type="entry name" value="ThiS/MoaD-like"/>
</dbReference>
<comment type="miscellaneous">
    <text evidence="5">This protein is produced by a bicistronic gene which also produces the large subunit (MOCS2B).</text>
</comment>
<dbReference type="Pfam" id="PF02597">
    <property type="entry name" value="ThiS"/>
    <property type="match status" value="1"/>
</dbReference>